<keyword evidence="5 12" id="KW-0378">Hydrolase</keyword>
<evidence type="ECO:0000313" key="17">
    <source>
        <dbReference type="Proteomes" id="UP000178222"/>
    </source>
</evidence>
<feature type="active site" description="For autocatalytic cleavage activity" evidence="12">
    <location>
        <position position="162"/>
    </location>
</feature>
<dbReference type="PANTHER" id="PTHR33516:SF2">
    <property type="entry name" value="LEXA REPRESSOR-RELATED"/>
    <property type="match status" value="1"/>
</dbReference>
<comment type="similarity">
    <text evidence="1 12 13">Belongs to the peptidase S24 family.</text>
</comment>
<evidence type="ECO:0000256" key="11">
    <source>
        <dbReference type="ARBA" id="ARBA00023236"/>
    </source>
</evidence>
<dbReference type="GO" id="GO:0006508">
    <property type="term" value="P:proteolysis"/>
    <property type="evidence" value="ECO:0007669"/>
    <property type="project" value="InterPro"/>
</dbReference>
<dbReference type="GO" id="GO:0006260">
    <property type="term" value="P:DNA replication"/>
    <property type="evidence" value="ECO:0007669"/>
    <property type="project" value="UniProtKB-UniRule"/>
</dbReference>
<feature type="domain" description="Peptidase S24/S26A/S26B/S26C" evidence="14">
    <location>
        <begin position="81"/>
        <end position="194"/>
    </location>
</feature>
<keyword evidence="7 12" id="KW-0805">Transcription regulation</keyword>
<evidence type="ECO:0000256" key="13">
    <source>
        <dbReference type="RuleBase" id="RU003991"/>
    </source>
</evidence>
<dbReference type="GO" id="GO:0009432">
    <property type="term" value="P:SOS response"/>
    <property type="evidence" value="ECO:0007669"/>
    <property type="project" value="UniProtKB-UniRule"/>
</dbReference>
<dbReference type="GO" id="GO:0003677">
    <property type="term" value="F:DNA binding"/>
    <property type="evidence" value="ECO:0007669"/>
    <property type="project" value="UniProtKB-UniRule"/>
</dbReference>
<evidence type="ECO:0000256" key="8">
    <source>
        <dbReference type="ARBA" id="ARBA00023125"/>
    </source>
</evidence>
<dbReference type="InterPro" id="IPR050077">
    <property type="entry name" value="LexA_repressor"/>
</dbReference>
<dbReference type="AlphaFoldDB" id="A0A1G2RV52"/>
<dbReference type="SUPFAM" id="SSF51306">
    <property type="entry name" value="LexA/Signal peptidase"/>
    <property type="match status" value="1"/>
</dbReference>
<reference evidence="16 17" key="1">
    <citation type="journal article" date="2016" name="Nat. Commun.">
        <title>Thousands of microbial genomes shed light on interconnected biogeochemical processes in an aquifer system.</title>
        <authorList>
            <person name="Anantharaman K."/>
            <person name="Brown C.T."/>
            <person name="Hug L.A."/>
            <person name="Sharon I."/>
            <person name="Castelle C.J."/>
            <person name="Probst A.J."/>
            <person name="Thomas B.C."/>
            <person name="Singh A."/>
            <person name="Wilkins M.J."/>
            <person name="Karaoz U."/>
            <person name="Brodie E.L."/>
            <person name="Williams K.H."/>
            <person name="Hubbard S.S."/>
            <person name="Banfield J.F."/>
        </authorList>
    </citation>
    <scope>NUCLEOTIDE SEQUENCE [LARGE SCALE GENOMIC DNA]</scope>
</reference>
<gene>
    <name evidence="12" type="primary">lexA</name>
    <name evidence="16" type="ORF">A3J30_01230</name>
</gene>
<dbReference type="InterPro" id="IPR015927">
    <property type="entry name" value="Peptidase_S24_S26A/B/C"/>
</dbReference>
<evidence type="ECO:0000256" key="4">
    <source>
        <dbReference type="ARBA" id="ARBA00022763"/>
    </source>
</evidence>
<keyword evidence="11 12" id="KW-0742">SOS response</keyword>
<comment type="catalytic activity">
    <reaction evidence="12">
        <text>Hydrolysis of Ala-|-Gly bond in repressor LexA.</text>
        <dbReference type="EC" id="3.4.21.88"/>
    </reaction>
</comment>
<evidence type="ECO:0000259" key="14">
    <source>
        <dbReference type="Pfam" id="PF00717"/>
    </source>
</evidence>
<dbReference type="EMBL" id="MHUL01000036">
    <property type="protein sequence ID" value="OHA76318.1"/>
    <property type="molecule type" value="Genomic_DNA"/>
</dbReference>
<dbReference type="GO" id="GO:0045892">
    <property type="term" value="P:negative regulation of DNA-templated transcription"/>
    <property type="evidence" value="ECO:0007669"/>
    <property type="project" value="UniProtKB-UniRule"/>
</dbReference>
<dbReference type="Proteomes" id="UP000178222">
    <property type="component" value="Unassembled WGS sequence"/>
</dbReference>
<comment type="caution">
    <text evidence="12">Lacks conserved residue(s) required for the propagation of feature annotation.</text>
</comment>
<dbReference type="Gene3D" id="2.10.109.10">
    <property type="entry name" value="Umud Fragment, subunit A"/>
    <property type="match status" value="1"/>
</dbReference>
<dbReference type="InterPro" id="IPR006200">
    <property type="entry name" value="LexA"/>
</dbReference>
<keyword evidence="9 12" id="KW-0804">Transcription</keyword>
<comment type="caution">
    <text evidence="16">The sequence shown here is derived from an EMBL/GenBank/DDBJ whole genome shotgun (WGS) entry which is preliminary data.</text>
</comment>
<feature type="site" description="Cleavage; by autolysis" evidence="12">
    <location>
        <begin position="88"/>
        <end position="89"/>
    </location>
</feature>
<evidence type="ECO:0000256" key="3">
    <source>
        <dbReference type="ARBA" id="ARBA00022705"/>
    </source>
</evidence>
<dbReference type="PRINTS" id="PR00726">
    <property type="entry name" value="LEXASERPTASE"/>
</dbReference>
<evidence type="ECO:0000256" key="5">
    <source>
        <dbReference type="ARBA" id="ARBA00022801"/>
    </source>
</evidence>
<dbReference type="Pfam" id="PF00717">
    <property type="entry name" value="Peptidase_S24"/>
    <property type="match status" value="1"/>
</dbReference>
<protein>
    <recommendedName>
        <fullName evidence="12">LexA repressor</fullName>
        <ecNumber evidence="12">3.4.21.88</ecNumber>
    </recommendedName>
</protein>
<dbReference type="InterPro" id="IPR036286">
    <property type="entry name" value="LexA/Signal_pep-like_sf"/>
</dbReference>
<dbReference type="EC" id="3.4.21.88" evidence="12"/>
<accession>A0A1G2RV52</accession>
<dbReference type="InterPro" id="IPR036390">
    <property type="entry name" value="WH_DNA-bd_sf"/>
</dbReference>
<evidence type="ECO:0000256" key="12">
    <source>
        <dbReference type="HAMAP-Rule" id="MF_00015"/>
    </source>
</evidence>
<evidence type="ECO:0000256" key="7">
    <source>
        <dbReference type="ARBA" id="ARBA00023015"/>
    </source>
</evidence>
<sequence length="202" mass="22737">MPTQKPTKKQREVLDFIKRFQKKHHYSPSLKEIAKHFGVSAPTIHQHVQALRKKGYVSAAKGEKRSVEAYEFGQSEIATIPLMGLIPAGGPIEAISNPEPIQVPKSMLSRTGRHYALEVRGRSMIEEGISDGDIVIIRDQPTVENGESAVAYLPEKNEVTLKKIYHEGDRIRLQPANKEMQSFYEKKVDIQGKVLGVIRKVK</sequence>
<name>A0A1G2RV52_9BACT</name>
<evidence type="ECO:0000313" key="16">
    <source>
        <dbReference type="EMBL" id="OHA76318.1"/>
    </source>
</evidence>
<evidence type="ECO:0000259" key="15">
    <source>
        <dbReference type="Pfam" id="PF01726"/>
    </source>
</evidence>
<dbReference type="HAMAP" id="MF_00015">
    <property type="entry name" value="LexA"/>
    <property type="match status" value="1"/>
</dbReference>
<keyword evidence="4 12" id="KW-0227">DNA damage</keyword>
<dbReference type="InterPro" id="IPR039418">
    <property type="entry name" value="LexA-like"/>
</dbReference>
<dbReference type="CDD" id="cd06529">
    <property type="entry name" value="S24_LexA-like"/>
    <property type="match status" value="1"/>
</dbReference>
<comment type="function">
    <text evidence="12">Represses a number of genes involved in the response to DNA damage (SOS response), including recA and lexA. In the presence of single-stranded DNA, RecA interacts with LexA causing an autocatalytic cleavage which disrupts the DNA-binding part of LexA, leading to derepression of the SOS regulon and eventually DNA repair.</text>
</comment>
<dbReference type="InterPro" id="IPR006197">
    <property type="entry name" value="Peptidase_S24_LexA"/>
</dbReference>
<keyword evidence="8 12" id="KW-0238">DNA-binding</keyword>
<evidence type="ECO:0000256" key="9">
    <source>
        <dbReference type="ARBA" id="ARBA00023163"/>
    </source>
</evidence>
<evidence type="ECO:0000256" key="10">
    <source>
        <dbReference type="ARBA" id="ARBA00023204"/>
    </source>
</evidence>
<comment type="subunit">
    <text evidence="12">Homodimer.</text>
</comment>
<evidence type="ECO:0000256" key="1">
    <source>
        <dbReference type="ARBA" id="ARBA00007484"/>
    </source>
</evidence>
<dbReference type="InterPro" id="IPR036388">
    <property type="entry name" value="WH-like_DNA-bd_sf"/>
</dbReference>
<dbReference type="PANTHER" id="PTHR33516">
    <property type="entry name" value="LEXA REPRESSOR"/>
    <property type="match status" value="1"/>
</dbReference>
<dbReference type="CDD" id="cd00090">
    <property type="entry name" value="HTH_ARSR"/>
    <property type="match status" value="1"/>
</dbReference>
<evidence type="ECO:0000256" key="6">
    <source>
        <dbReference type="ARBA" id="ARBA00022813"/>
    </source>
</evidence>
<feature type="domain" description="LexA repressor DNA-binding" evidence="15">
    <location>
        <begin position="6"/>
        <end position="65"/>
    </location>
</feature>
<feature type="active site" description="For autocatalytic cleavage activity" evidence="12">
    <location>
        <position position="123"/>
    </location>
</feature>
<keyword evidence="2 12" id="KW-0678">Repressor</keyword>
<organism evidence="16 17">
    <name type="scientific">Candidatus Wildermuthbacteria bacterium RIFCSPLOWO2_02_FULL_47_9c</name>
    <dbReference type="NCBI Taxonomy" id="1802466"/>
    <lineage>
        <taxon>Bacteria</taxon>
        <taxon>Candidatus Wildermuthiibacteriota</taxon>
    </lineage>
</organism>
<keyword evidence="3 12" id="KW-0235">DNA replication</keyword>
<keyword evidence="10 12" id="KW-0234">DNA repair</keyword>
<keyword evidence="6 12" id="KW-0068">Autocatalytic cleavage</keyword>
<proteinExistence type="inferred from homology"/>
<dbReference type="InterPro" id="IPR011991">
    <property type="entry name" value="ArsR-like_HTH"/>
</dbReference>
<dbReference type="SUPFAM" id="SSF46785">
    <property type="entry name" value="Winged helix' DNA-binding domain"/>
    <property type="match status" value="1"/>
</dbReference>
<evidence type="ECO:0000256" key="2">
    <source>
        <dbReference type="ARBA" id="ARBA00022491"/>
    </source>
</evidence>
<dbReference type="Pfam" id="PF01726">
    <property type="entry name" value="LexA_DNA_bind"/>
    <property type="match status" value="1"/>
</dbReference>
<dbReference type="InterPro" id="IPR006199">
    <property type="entry name" value="LexA_DNA-bd_dom"/>
</dbReference>
<dbReference type="GO" id="GO:0006281">
    <property type="term" value="P:DNA repair"/>
    <property type="evidence" value="ECO:0007669"/>
    <property type="project" value="UniProtKB-UniRule"/>
</dbReference>
<dbReference type="Gene3D" id="1.10.10.10">
    <property type="entry name" value="Winged helix-like DNA-binding domain superfamily/Winged helix DNA-binding domain"/>
    <property type="match status" value="1"/>
</dbReference>
<dbReference type="GO" id="GO:0004252">
    <property type="term" value="F:serine-type endopeptidase activity"/>
    <property type="evidence" value="ECO:0007669"/>
    <property type="project" value="UniProtKB-UniRule"/>
</dbReference>
<dbReference type="NCBIfam" id="TIGR00498">
    <property type="entry name" value="lexA"/>
    <property type="match status" value="1"/>
</dbReference>